<protein>
    <submittedName>
        <fullName evidence="1">Efflux RND transporter periplasmic adaptor subunit</fullName>
    </submittedName>
</protein>
<evidence type="ECO:0000313" key="2">
    <source>
        <dbReference type="Proteomes" id="UP001163223"/>
    </source>
</evidence>
<organism evidence="1 2">
    <name type="scientific">Antarcticirhabdus aurantiaca</name>
    <dbReference type="NCBI Taxonomy" id="2606717"/>
    <lineage>
        <taxon>Bacteria</taxon>
        <taxon>Pseudomonadati</taxon>
        <taxon>Pseudomonadota</taxon>
        <taxon>Alphaproteobacteria</taxon>
        <taxon>Hyphomicrobiales</taxon>
        <taxon>Aurantimonadaceae</taxon>
        <taxon>Antarcticirhabdus</taxon>
    </lineage>
</organism>
<evidence type="ECO:0000313" key="1">
    <source>
        <dbReference type="EMBL" id="WAJ29639.1"/>
    </source>
</evidence>
<gene>
    <name evidence="1" type="ORF">OXU80_05245</name>
</gene>
<name>A0ACD4NRT6_9HYPH</name>
<dbReference type="EMBL" id="CP113520">
    <property type="protein sequence ID" value="WAJ29639.1"/>
    <property type="molecule type" value="Genomic_DNA"/>
</dbReference>
<dbReference type="Proteomes" id="UP001163223">
    <property type="component" value="Chromosome"/>
</dbReference>
<sequence>MPNDAPRPARPRSLAKAAWARIVGALCLAGLMAGTAPLAAQEVAEPAAEARLPAVTVASAEEAEIQRRISVAGALLPRDEVLIFPEATGFVLTELNADVGDRVEAGAVLALLDERALRSQLAQAEADHAQAQASVAQARGEIASAQARQTQANQALQRAEQLRGTGTGTQATLDEALANRQTAEAAIQSAEAGLAVAQAQLQRAGANLDIARLNLANAEIRTPVAGIVSARNGQVGAVASSAGEPIFRIIRDGAVEAEVEVIETELGLIGAGDPAELTVAGLGRVEGTVRLIWPVVEPTSRLGRVRIALENREGLRPGLFASGWITTENRRGLTVPATAVITDAEGSYVLRVEDGVLERRPVTAGLIWQGRREIVEGLAPGDEVVARAGAFFGSGDRIRPTRDGAATPAREASEIVR</sequence>
<keyword evidence="2" id="KW-1185">Reference proteome</keyword>
<proteinExistence type="predicted"/>
<reference evidence="1" key="1">
    <citation type="submission" date="2022-11" db="EMBL/GenBank/DDBJ databases">
        <title>beta-Carotene-producing bacterium, Jeongeuplla avenae sp. nov., alleviates the salt stress of Arabidopsis seedlings.</title>
        <authorList>
            <person name="Jiang L."/>
            <person name="Lee J."/>
        </authorList>
    </citation>
    <scope>NUCLEOTIDE SEQUENCE</scope>
    <source>
        <strain evidence="1">DY_R2A_6</strain>
    </source>
</reference>
<accession>A0ACD4NRT6</accession>